<protein>
    <submittedName>
        <fullName evidence="2">Helix-turn-helix domain-containing protein</fullName>
    </submittedName>
</protein>
<proteinExistence type="predicted"/>
<reference evidence="2 3" key="1">
    <citation type="submission" date="2019-10" db="EMBL/GenBank/DDBJ databases">
        <title>Thermopilla bonchosmolovskayae gen. nov., sp. nov., a moderately thermophilic Chloroflexi bacterium from a Chukotka hot spring (Arctic, Russia), representing a novel classis Thermopillaia, which include previously uncultivated lineage OLB14.</title>
        <authorList>
            <person name="Kochetkova T.V."/>
            <person name="Zayulina K.S."/>
            <person name="Zhigarkov V.S."/>
            <person name="Minaev N.V."/>
            <person name="Novikov A."/>
            <person name="Toshchakov S.V."/>
            <person name="Elcheninov A.G."/>
            <person name="Kublanov I.V."/>
        </authorList>
    </citation>
    <scope>NUCLEOTIDE SEQUENCE [LARGE SCALE GENOMIC DNA]</scope>
    <source>
        <strain evidence="2 3">3753O</strain>
    </source>
</reference>
<name>A0ABX6C5H7_9CHLR</name>
<dbReference type="InterPro" id="IPR001387">
    <property type="entry name" value="Cro/C1-type_HTH"/>
</dbReference>
<dbReference type="Pfam" id="PF13560">
    <property type="entry name" value="HTH_31"/>
    <property type="match status" value="1"/>
</dbReference>
<evidence type="ECO:0000313" key="3">
    <source>
        <dbReference type="Proteomes" id="UP000326331"/>
    </source>
</evidence>
<dbReference type="SMART" id="SM00530">
    <property type="entry name" value="HTH_XRE"/>
    <property type="match status" value="1"/>
</dbReference>
<sequence>MVMTVDKRGQRDKAKQTGALLRQYRERLGLTQHEAEKLTGVRREYIGSIETGRIAIIYPEPFNALRKVYGFPGWEILEAMGYETDAAGAAPQGQADVVRLATMISLLSPADRQVIEEMVHAMRKRSRGSGQNE</sequence>
<dbReference type="PROSITE" id="PS50943">
    <property type="entry name" value="HTH_CROC1"/>
    <property type="match status" value="1"/>
</dbReference>
<dbReference type="Gene3D" id="1.10.260.40">
    <property type="entry name" value="lambda repressor-like DNA-binding domains"/>
    <property type="match status" value="1"/>
</dbReference>
<dbReference type="EMBL" id="CP042829">
    <property type="protein sequence ID" value="QFG03963.1"/>
    <property type="molecule type" value="Genomic_DNA"/>
</dbReference>
<organism evidence="2 3">
    <name type="scientific">Tepidiforma bonchosmolovskayae</name>
    <dbReference type="NCBI Taxonomy" id="2601677"/>
    <lineage>
        <taxon>Bacteria</taxon>
        <taxon>Bacillati</taxon>
        <taxon>Chloroflexota</taxon>
        <taxon>Tepidiformia</taxon>
        <taxon>Tepidiformales</taxon>
        <taxon>Tepidiformaceae</taxon>
        <taxon>Tepidiforma</taxon>
    </lineage>
</organism>
<feature type="domain" description="HTH cro/C1-type" evidence="1">
    <location>
        <begin position="21"/>
        <end position="53"/>
    </location>
</feature>
<dbReference type="SUPFAM" id="SSF47413">
    <property type="entry name" value="lambda repressor-like DNA-binding domains"/>
    <property type="match status" value="1"/>
</dbReference>
<dbReference type="InterPro" id="IPR010982">
    <property type="entry name" value="Lambda_DNA-bd_dom_sf"/>
</dbReference>
<gene>
    <name evidence="2" type="ORF">Tbon_11930</name>
</gene>
<evidence type="ECO:0000259" key="1">
    <source>
        <dbReference type="PROSITE" id="PS50943"/>
    </source>
</evidence>
<dbReference type="CDD" id="cd00093">
    <property type="entry name" value="HTH_XRE"/>
    <property type="match status" value="1"/>
</dbReference>
<dbReference type="Proteomes" id="UP000326331">
    <property type="component" value="Chromosome"/>
</dbReference>
<accession>A0ABX6C5H7</accession>
<keyword evidence="3" id="KW-1185">Reference proteome</keyword>
<evidence type="ECO:0000313" key="2">
    <source>
        <dbReference type="EMBL" id="QFG03963.1"/>
    </source>
</evidence>